<dbReference type="PANTHER" id="PTHR24321:SF8">
    <property type="entry name" value="ESTRADIOL 17-BETA-DEHYDROGENASE 8-RELATED"/>
    <property type="match status" value="1"/>
</dbReference>
<gene>
    <name evidence="3" type="ORF">FOE78_18705</name>
</gene>
<dbReference type="OrthoDB" id="9804774at2"/>
<dbReference type="Pfam" id="PF13561">
    <property type="entry name" value="adh_short_C2"/>
    <property type="match status" value="1"/>
</dbReference>
<evidence type="ECO:0000313" key="3">
    <source>
        <dbReference type="EMBL" id="QDP97669.1"/>
    </source>
</evidence>
<evidence type="ECO:0000256" key="1">
    <source>
        <dbReference type="ARBA" id="ARBA00006484"/>
    </source>
</evidence>
<dbReference type="FunFam" id="3.40.50.720:FF:000084">
    <property type="entry name" value="Short-chain dehydrogenase reductase"/>
    <property type="match status" value="1"/>
</dbReference>
<dbReference type="GO" id="GO:0016491">
    <property type="term" value="F:oxidoreductase activity"/>
    <property type="evidence" value="ECO:0007669"/>
    <property type="project" value="UniProtKB-KW"/>
</dbReference>
<dbReference type="PRINTS" id="PR00081">
    <property type="entry name" value="GDHRDH"/>
</dbReference>
<evidence type="ECO:0000256" key="2">
    <source>
        <dbReference type="ARBA" id="ARBA00023002"/>
    </source>
</evidence>
<sequence length="259" mass="28173">MPEPTPRYATYPSLRGKHAFVSGGASGIGESDVRELAAQGAKVSFVDLDVERGEKLAQELNDSGAQALFQRADVTDITDYVSKINNAAEQLGPITVLVNNAANDKRTPFADVTVDQWDTEIAVNIRHHFFAAQAVAPMMRGAGGGSIINMGSITAHLDFPNLTGYVASKAGIEGLTRTQGREYGKWNIRVNCIIPGWILTEKQLEVVAQPGDIEKLISEDQKIPNKLYGEDIARMVLWLAADDSRNCTGQKWVVDGGWM</sequence>
<dbReference type="InterPro" id="IPR036291">
    <property type="entry name" value="NAD(P)-bd_dom_sf"/>
</dbReference>
<dbReference type="CDD" id="cd05233">
    <property type="entry name" value="SDR_c"/>
    <property type="match status" value="1"/>
</dbReference>
<dbReference type="PROSITE" id="PS00061">
    <property type="entry name" value="ADH_SHORT"/>
    <property type="match status" value="1"/>
</dbReference>
<dbReference type="InterPro" id="IPR002347">
    <property type="entry name" value="SDR_fam"/>
</dbReference>
<keyword evidence="4" id="KW-1185">Reference proteome</keyword>
<evidence type="ECO:0000313" key="4">
    <source>
        <dbReference type="Proteomes" id="UP000319263"/>
    </source>
</evidence>
<dbReference type="Proteomes" id="UP000319263">
    <property type="component" value="Chromosome"/>
</dbReference>
<organism evidence="3 4">
    <name type="scientific">Microlunatus elymi</name>
    <dbReference type="NCBI Taxonomy" id="2596828"/>
    <lineage>
        <taxon>Bacteria</taxon>
        <taxon>Bacillati</taxon>
        <taxon>Actinomycetota</taxon>
        <taxon>Actinomycetes</taxon>
        <taxon>Propionibacteriales</taxon>
        <taxon>Propionibacteriaceae</taxon>
        <taxon>Microlunatus</taxon>
    </lineage>
</organism>
<dbReference type="PRINTS" id="PR00080">
    <property type="entry name" value="SDRFAMILY"/>
</dbReference>
<dbReference type="KEGG" id="mik:FOE78_18705"/>
<reference evidence="3 4" key="1">
    <citation type="submission" date="2019-07" db="EMBL/GenBank/DDBJ databases">
        <title>Microlunatus dokdonensis sp. nov. isolated from the rhizospheric soil of the wild plant Elymus tsukushiensis.</title>
        <authorList>
            <person name="Ghim S.-Y."/>
            <person name="Hwang Y.-J."/>
            <person name="Son J.-S."/>
            <person name="Shin J.-H."/>
        </authorList>
    </citation>
    <scope>NUCLEOTIDE SEQUENCE [LARGE SCALE GENOMIC DNA]</scope>
    <source>
        <strain evidence="3 4">KUDC0627</strain>
    </source>
</reference>
<keyword evidence="2" id="KW-0560">Oxidoreductase</keyword>
<dbReference type="InterPro" id="IPR020904">
    <property type="entry name" value="Sc_DH/Rdtase_CS"/>
</dbReference>
<dbReference type="RefSeq" id="WP_143987626.1">
    <property type="nucleotide sequence ID" value="NZ_CP041692.1"/>
</dbReference>
<proteinExistence type="inferred from homology"/>
<protein>
    <submittedName>
        <fullName evidence="3">SDR family oxidoreductase</fullName>
    </submittedName>
</protein>
<comment type="similarity">
    <text evidence="1">Belongs to the short-chain dehydrogenases/reductases (SDR) family.</text>
</comment>
<dbReference type="AlphaFoldDB" id="A0A516Q2L7"/>
<dbReference type="EMBL" id="CP041692">
    <property type="protein sequence ID" value="QDP97669.1"/>
    <property type="molecule type" value="Genomic_DNA"/>
</dbReference>
<accession>A0A516Q2L7</accession>
<dbReference type="SUPFAM" id="SSF51735">
    <property type="entry name" value="NAD(P)-binding Rossmann-fold domains"/>
    <property type="match status" value="1"/>
</dbReference>
<name>A0A516Q2L7_9ACTN</name>
<dbReference type="PANTHER" id="PTHR24321">
    <property type="entry name" value="DEHYDROGENASES, SHORT CHAIN"/>
    <property type="match status" value="1"/>
</dbReference>
<dbReference type="Gene3D" id="3.40.50.720">
    <property type="entry name" value="NAD(P)-binding Rossmann-like Domain"/>
    <property type="match status" value="1"/>
</dbReference>